<gene>
    <name evidence="1" type="ORF">SAMN05421877_106124</name>
</gene>
<evidence type="ECO:0000313" key="1">
    <source>
        <dbReference type="EMBL" id="SEG27482.1"/>
    </source>
</evidence>
<dbReference type="AlphaFoldDB" id="A0A1H5YUT2"/>
<name>A0A1H5YUT2_9SPHI</name>
<accession>A0A1H5YUT2</accession>
<sequence length="104" mass="12600">MRPINSSKHAELIYVIREMEVLFAEEGRDKDRDALIHNKVRMVELHQEYLQTMNYLEKIIEEYHAESRSIRLRFVSQPFRKLRLKKIKPDKYKMIVNLVNRLTG</sequence>
<protein>
    <submittedName>
        <fullName evidence="1">Uncharacterized protein</fullName>
    </submittedName>
</protein>
<reference evidence="2" key="1">
    <citation type="submission" date="2016-10" db="EMBL/GenBank/DDBJ databases">
        <authorList>
            <person name="Varghese N."/>
            <person name="Submissions S."/>
        </authorList>
    </citation>
    <scope>NUCLEOTIDE SEQUENCE [LARGE SCALE GENOMIC DNA]</scope>
    <source>
        <strain evidence="2">DSM 22361</strain>
    </source>
</reference>
<dbReference type="OrthoDB" id="9958036at2"/>
<dbReference type="RefSeq" id="WP_103906298.1">
    <property type="nucleotide sequence ID" value="NZ_CP049246.1"/>
</dbReference>
<proteinExistence type="predicted"/>
<keyword evidence="2" id="KW-1185">Reference proteome</keyword>
<dbReference type="EMBL" id="FNUT01000006">
    <property type="protein sequence ID" value="SEG27482.1"/>
    <property type="molecule type" value="Genomic_DNA"/>
</dbReference>
<evidence type="ECO:0000313" key="2">
    <source>
        <dbReference type="Proteomes" id="UP000236731"/>
    </source>
</evidence>
<organism evidence="1 2">
    <name type="scientific">Sphingobacterium lactis</name>
    <dbReference type="NCBI Taxonomy" id="797291"/>
    <lineage>
        <taxon>Bacteria</taxon>
        <taxon>Pseudomonadati</taxon>
        <taxon>Bacteroidota</taxon>
        <taxon>Sphingobacteriia</taxon>
        <taxon>Sphingobacteriales</taxon>
        <taxon>Sphingobacteriaceae</taxon>
        <taxon>Sphingobacterium</taxon>
    </lineage>
</organism>
<dbReference type="Proteomes" id="UP000236731">
    <property type="component" value="Unassembled WGS sequence"/>
</dbReference>